<dbReference type="AlphaFoldDB" id="A0A4S4A697"/>
<sequence>MAAMILPCVFASAATSGNVAPNANPSIELTSNMVLGQTADEVGEAIYLGVYDVYVDGVYIGTYHVYLVIN</sequence>
<protein>
    <submittedName>
        <fullName evidence="1">Uncharacterized protein</fullName>
    </submittedName>
</protein>
<reference evidence="1 2" key="1">
    <citation type="submission" date="2019-04" db="EMBL/GenBank/DDBJ databases">
        <title>Flavobacterium sp. nov. isolated from construction timber.</title>
        <authorList>
            <person name="Lin S.-Y."/>
            <person name="Chang C.-T."/>
            <person name="Young C.-C."/>
        </authorList>
    </citation>
    <scope>NUCLEOTIDE SEQUENCE [LARGE SCALE GENOMIC DNA]</scope>
    <source>
        <strain evidence="1 2">CC-CTC003</strain>
    </source>
</reference>
<keyword evidence="2" id="KW-1185">Reference proteome</keyword>
<proteinExistence type="predicted"/>
<comment type="caution">
    <text evidence="1">The sequence shown here is derived from an EMBL/GenBank/DDBJ whole genome shotgun (WGS) entry which is preliminary data.</text>
</comment>
<name>A0A4S4A697_9FLAO</name>
<evidence type="ECO:0000313" key="2">
    <source>
        <dbReference type="Proteomes" id="UP000307507"/>
    </source>
</evidence>
<dbReference type="RefSeq" id="WP_136402008.1">
    <property type="nucleotide sequence ID" value="NZ_SSNZ01000001.1"/>
</dbReference>
<organism evidence="1 2">
    <name type="scientific">Flavobacterium supellecticarium</name>
    <dbReference type="NCBI Taxonomy" id="2565924"/>
    <lineage>
        <taxon>Bacteria</taxon>
        <taxon>Pseudomonadati</taxon>
        <taxon>Bacteroidota</taxon>
        <taxon>Flavobacteriia</taxon>
        <taxon>Flavobacteriales</taxon>
        <taxon>Flavobacteriaceae</taxon>
        <taxon>Flavobacterium</taxon>
    </lineage>
</organism>
<evidence type="ECO:0000313" key="1">
    <source>
        <dbReference type="EMBL" id="THF53485.1"/>
    </source>
</evidence>
<dbReference type="Proteomes" id="UP000307507">
    <property type="component" value="Unassembled WGS sequence"/>
</dbReference>
<gene>
    <name evidence="1" type="ORF">E6C50_04595</name>
</gene>
<accession>A0A4S4A697</accession>
<dbReference type="EMBL" id="SSNZ01000001">
    <property type="protein sequence ID" value="THF53485.1"/>
    <property type="molecule type" value="Genomic_DNA"/>
</dbReference>